<dbReference type="OMA" id="DWEIAYL"/>
<proteinExistence type="predicted"/>
<dbReference type="CDD" id="cd05154">
    <property type="entry name" value="ACAD10_11_N-like"/>
    <property type="match status" value="1"/>
</dbReference>
<dbReference type="InterPro" id="IPR041726">
    <property type="entry name" value="ACAD10_11_N"/>
</dbReference>
<evidence type="ECO:0000259" key="1">
    <source>
        <dbReference type="Pfam" id="PF01636"/>
    </source>
</evidence>
<dbReference type="RefSeq" id="WP_003927528.1">
    <property type="nucleotide sequence ID" value="NZ_BCTB01000002.1"/>
</dbReference>
<evidence type="ECO:0000313" key="3">
    <source>
        <dbReference type="Proteomes" id="UP000069654"/>
    </source>
</evidence>
<gene>
    <name evidence="2" type="ORF">RMCT_0319</name>
</gene>
<dbReference type="InterPro" id="IPR051678">
    <property type="entry name" value="AGP_Transferase"/>
</dbReference>
<dbReference type="PANTHER" id="PTHR21310">
    <property type="entry name" value="AMINOGLYCOSIDE PHOSPHOTRANSFERASE-RELATED-RELATED"/>
    <property type="match status" value="1"/>
</dbReference>
<dbReference type="PANTHER" id="PTHR21310:SF40">
    <property type="entry name" value="AMINOGLYCOSIDE PHOSPHOTRANSFERASE DOMAIN-CONTAINING PROTEIN-RELATED"/>
    <property type="match status" value="1"/>
</dbReference>
<dbReference type="EMBL" id="BCTB01000002">
    <property type="protein sequence ID" value="GAT13348.1"/>
    <property type="molecule type" value="Genomic_DNA"/>
</dbReference>
<evidence type="ECO:0000313" key="2">
    <source>
        <dbReference type="EMBL" id="GAT13348.1"/>
    </source>
</evidence>
<feature type="domain" description="Aminoglycoside phosphotransferase" evidence="1">
    <location>
        <begin position="44"/>
        <end position="274"/>
    </location>
</feature>
<dbReference type="Gene3D" id="3.30.200.20">
    <property type="entry name" value="Phosphorylase Kinase, domain 1"/>
    <property type="match status" value="1"/>
</dbReference>
<dbReference type="AlphaFoldDB" id="A0A100XBE3"/>
<accession>A0A100XBE3</accession>
<dbReference type="Proteomes" id="UP000069654">
    <property type="component" value="Unassembled WGS sequence"/>
</dbReference>
<dbReference type="OrthoDB" id="3806873at2"/>
<dbReference type="InterPro" id="IPR011009">
    <property type="entry name" value="Kinase-like_dom_sf"/>
</dbReference>
<dbReference type="Pfam" id="PF01636">
    <property type="entry name" value="APH"/>
    <property type="match status" value="1"/>
</dbReference>
<reference evidence="3" key="2">
    <citation type="submission" date="2016-02" db="EMBL/GenBank/DDBJ databases">
        <title>Draft genome sequence of five rapidly growing Mycobacterium species.</title>
        <authorList>
            <person name="Katahira K."/>
            <person name="Gotou Y."/>
            <person name="Iida K."/>
            <person name="Ogura Y."/>
            <person name="Hayashi T."/>
        </authorList>
    </citation>
    <scope>NUCLEOTIDE SEQUENCE [LARGE SCALE GENOMIC DNA]</scope>
    <source>
        <strain evidence="3">JCM6362</strain>
    </source>
</reference>
<dbReference type="SUPFAM" id="SSF56112">
    <property type="entry name" value="Protein kinase-like (PK-like)"/>
    <property type="match status" value="1"/>
</dbReference>
<protein>
    <recommendedName>
        <fullName evidence="1">Aminoglycoside phosphotransferase domain-containing protein</fullName>
    </recommendedName>
</protein>
<comment type="caution">
    <text evidence="2">The sequence shown here is derived from an EMBL/GenBank/DDBJ whole genome shotgun (WGS) entry which is preliminary data.</text>
</comment>
<dbReference type="InterPro" id="IPR002575">
    <property type="entry name" value="Aminoglycoside_PTrfase"/>
</dbReference>
<name>A0A100XBE3_MYCTH</name>
<dbReference type="Gene3D" id="3.90.1200.10">
    <property type="match status" value="1"/>
</dbReference>
<sequence length="356" mass="40546">MATPGTEDIRPTEAELPARLEPVIHRRLPDTAGTRITNWRAAERGMSTETFLFDLQRDGPDGPVTVRRLVFRRPPAVSLFPDYDLLRQVLVMNRLRDTEVPVPTVCWLDRDGMELGTPYYVMEQIPTIGSPGDFPSYHCAGMYFDATSQQRTTMWTGCVRAMADVHTLDWRALRLDALLMPDRGRHPLEQVVDYYTDALHWASDGDPRPELAAAAEWLRRHLYEPEHLALCWGDSRLSNILYGEDFAVNAVVDWEIAYIGDHEADLAWFLFIDWAFSEYEGTPRLPGTPGRDETIELYQRLSGLPVRNLRYNELLAVLALSVPVTRLETKLRSDGLLAEGFDLLGFCVERARQLLG</sequence>
<reference evidence="2 3" key="1">
    <citation type="journal article" date="2016" name="Genome Announc.">
        <title>Draft Genome Sequences of Five Rapidly Growing Mycobacterium Species, M. thermoresistibile, M. fortuitum subsp. acetamidolyticum, M. canariasense, M. brisbanense, and M. novocastrense.</title>
        <authorList>
            <person name="Katahira K."/>
            <person name="Ogura Y."/>
            <person name="Gotoh Y."/>
            <person name="Hayashi T."/>
        </authorList>
    </citation>
    <scope>NUCLEOTIDE SEQUENCE [LARGE SCALE GENOMIC DNA]</scope>
    <source>
        <strain evidence="2 3">JCM6362</strain>
    </source>
</reference>
<organism evidence="2 3">
    <name type="scientific">Mycolicibacterium thermoresistibile</name>
    <name type="common">Mycobacterium thermoresistibile</name>
    <dbReference type="NCBI Taxonomy" id="1797"/>
    <lineage>
        <taxon>Bacteria</taxon>
        <taxon>Bacillati</taxon>
        <taxon>Actinomycetota</taxon>
        <taxon>Actinomycetes</taxon>
        <taxon>Mycobacteriales</taxon>
        <taxon>Mycobacteriaceae</taxon>
        <taxon>Mycolicibacterium</taxon>
    </lineage>
</organism>
<dbReference type="STRING" id="1797.RMCT_0319"/>